<accession>A0A542Y5I0</accession>
<evidence type="ECO:0000259" key="7">
    <source>
        <dbReference type="Pfam" id="PF00144"/>
    </source>
</evidence>
<comment type="similarity">
    <text evidence="2 5">Belongs to the class-C beta-lactamase family.</text>
</comment>
<dbReference type="GO" id="GO:0008800">
    <property type="term" value="F:beta-lactamase activity"/>
    <property type="evidence" value="ECO:0007669"/>
    <property type="project" value="UniProtKB-UniRule"/>
</dbReference>
<evidence type="ECO:0000256" key="2">
    <source>
        <dbReference type="ARBA" id="ARBA00007840"/>
    </source>
</evidence>
<dbReference type="InterPro" id="IPR001466">
    <property type="entry name" value="Beta-lactam-related"/>
</dbReference>
<dbReference type="GO" id="GO:0046677">
    <property type="term" value="P:response to antibiotic"/>
    <property type="evidence" value="ECO:0007669"/>
    <property type="project" value="UniProtKB-UniRule"/>
</dbReference>
<sequence>MTRALGADGALLGGGSIGSLIGGLLDAAPVSGGTIAIARGGVVEQRAFGTRGPGGRPVEIHDRFEIGSISKTVAALAAARLEAEGVLSLDDPVRTYLPWLELPEGAGEPSLRHLLAHTAGWISGNSASPGEIAQALSLPKTRTLTAPGERFHYSNVGYVVLGLALAEAAGTAFPRLLAEELFGPLGLPGALASLTGVERARLCPGTVPTRDDAQWAPGDPLSQQSWVEPAGADGNVGASARELLQFGLALTNPTSFASESAWLPAAVAAIATLTAPSGEDILGAGPHLRVRGARYGLGVNVEPTAHGTLLTHGGGMIGYGAFLVAHPELDLTVAVLLSTPGEWPHAELLARAAHAELVAEQVGGAAGADGGDIAGGAPDPIAALRVTRGPLSRGAGDAARLAGHYRSYTPWCPHYEVGVSSEPGVAGRLVLRAYSGVEAPTEDTPLVPIAEGGGYTVGAEPGTPERARFSNFIGGVAQTLDIDGCVYSRVVDR</sequence>
<name>A0A542Y5I0_9MICO</name>
<evidence type="ECO:0000256" key="5">
    <source>
        <dbReference type="RuleBase" id="RU361140"/>
    </source>
</evidence>
<reference evidence="8 9" key="1">
    <citation type="submission" date="2019-06" db="EMBL/GenBank/DDBJ databases">
        <title>Sequencing the genomes of 1000 actinobacteria strains.</title>
        <authorList>
            <person name="Klenk H.-P."/>
        </authorList>
    </citation>
    <scope>NUCLEOTIDE SEQUENCE [LARGE SCALE GENOMIC DNA]</scope>
    <source>
        <strain evidence="8 9">DSM 8803</strain>
    </source>
</reference>
<keyword evidence="9" id="KW-1185">Reference proteome</keyword>
<feature type="domain" description="Beta-lactamase-related" evidence="7">
    <location>
        <begin position="28"/>
        <end position="353"/>
    </location>
</feature>
<organism evidence="8 9">
    <name type="scientific">Leucobacter komagatae</name>
    <dbReference type="NCBI Taxonomy" id="55969"/>
    <lineage>
        <taxon>Bacteria</taxon>
        <taxon>Bacillati</taxon>
        <taxon>Actinomycetota</taxon>
        <taxon>Actinomycetes</taxon>
        <taxon>Micrococcales</taxon>
        <taxon>Microbacteriaceae</taxon>
        <taxon>Leucobacter</taxon>
    </lineage>
</organism>
<evidence type="ECO:0000313" key="9">
    <source>
        <dbReference type="Proteomes" id="UP000319094"/>
    </source>
</evidence>
<evidence type="ECO:0000256" key="3">
    <source>
        <dbReference type="ARBA" id="ARBA00022801"/>
    </source>
</evidence>
<dbReference type="GO" id="GO:0017001">
    <property type="term" value="P:antibiotic catabolic process"/>
    <property type="evidence" value="ECO:0007669"/>
    <property type="project" value="InterPro"/>
</dbReference>
<dbReference type="Pfam" id="PF00144">
    <property type="entry name" value="Beta-lactamase"/>
    <property type="match status" value="1"/>
</dbReference>
<dbReference type="AlphaFoldDB" id="A0A542Y5I0"/>
<dbReference type="InterPro" id="IPR050491">
    <property type="entry name" value="AmpC-like"/>
</dbReference>
<comment type="caution">
    <text evidence="8">The sequence shown here is derived from an EMBL/GenBank/DDBJ whole genome shotgun (WGS) entry which is preliminary data.</text>
</comment>
<gene>
    <name evidence="8" type="ORF">FB468_1326</name>
</gene>
<dbReference type="PANTHER" id="PTHR46825:SF7">
    <property type="entry name" value="D-ALANYL-D-ALANINE CARBOXYPEPTIDASE"/>
    <property type="match status" value="1"/>
</dbReference>
<comment type="catalytic activity">
    <reaction evidence="1 5">
        <text>a beta-lactam + H2O = a substituted beta-amino acid</text>
        <dbReference type="Rhea" id="RHEA:20401"/>
        <dbReference type="ChEBI" id="CHEBI:15377"/>
        <dbReference type="ChEBI" id="CHEBI:35627"/>
        <dbReference type="ChEBI" id="CHEBI:140347"/>
        <dbReference type="EC" id="3.5.2.6"/>
    </reaction>
</comment>
<dbReference type="RefSeq" id="WP_170219644.1">
    <property type="nucleotide sequence ID" value="NZ_BAAAUY010000010.1"/>
</dbReference>
<dbReference type="EMBL" id="VFON01000001">
    <property type="protein sequence ID" value="TQL43307.1"/>
    <property type="molecule type" value="Genomic_DNA"/>
</dbReference>
<dbReference type="EC" id="3.5.2.6" evidence="5"/>
<protein>
    <recommendedName>
        <fullName evidence="5">Beta-lactamase</fullName>
        <ecNumber evidence="5">3.5.2.6</ecNumber>
    </recommendedName>
</protein>
<evidence type="ECO:0000256" key="6">
    <source>
        <dbReference type="SAM" id="MobiDB-lite"/>
    </source>
</evidence>
<feature type="region of interest" description="Disordered" evidence="6">
    <location>
        <begin position="208"/>
        <end position="232"/>
    </location>
</feature>
<dbReference type="SUPFAM" id="SSF56601">
    <property type="entry name" value="beta-lactamase/transpeptidase-like"/>
    <property type="match status" value="1"/>
</dbReference>
<evidence type="ECO:0000256" key="1">
    <source>
        <dbReference type="ARBA" id="ARBA00001526"/>
    </source>
</evidence>
<evidence type="ECO:0000256" key="4">
    <source>
        <dbReference type="ARBA" id="ARBA00023251"/>
    </source>
</evidence>
<proteinExistence type="inferred from homology"/>
<dbReference type="GO" id="GO:0030288">
    <property type="term" value="C:outer membrane-bounded periplasmic space"/>
    <property type="evidence" value="ECO:0007669"/>
    <property type="project" value="InterPro"/>
</dbReference>
<dbReference type="Gene3D" id="3.40.710.10">
    <property type="entry name" value="DD-peptidase/beta-lactamase superfamily"/>
    <property type="match status" value="1"/>
</dbReference>
<keyword evidence="3 5" id="KW-0378">Hydrolase</keyword>
<evidence type="ECO:0000313" key="8">
    <source>
        <dbReference type="EMBL" id="TQL43307.1"/>
    </source>
</evidence>
<dbReference type="PROSITE" id="PS00336">
    <property type="entry name" value="BETA_LACTAMASE_C"/>
    <property type="match status" value="1"/>
</dbReference>
<dbReference type="InterPro" id="IPR012338">
    <property type="entry name" value="Beta-lactam/transpept-like"/>
</dbReference>
<dbReference type="InterPro" id="IPR001586">
    <property type="entry name" value="Beta-lactam_class-C_AS"/>
</dbReference>
<keyword evidence="4 5" id="KW-0046">Antibiotic resistance</keyword>
<dbReference type="Proteomes" id="UP000319094">
    <property type="component" value="Unassembled WGS sequence"/>
</dbReference>
<dbReference type="PANTHER" id="PTHR46825">
    <property type="entry name" value="D-ALANYL-D-ALANINE-CARBOXYPEPTIDASE/ENDOPEPTIDASE AMPH"/>
    <property type="match status" value="1"/>
</dbReference>